<evidence type="ECO:0000313" key="9">
    <source>
        <dbReference type="Proteomes" id="UP001466331"/>
    </source>
</evidence>
<dbReference type="Proteomes" id="UP001466331">
    <property type="component" value="Unassembled WGS sequence"/>
</dbReference>
<evidence type="ECO:0000259" key="7">
    <source>
        <dbReference type="PROSITE" id="PS50928"/>
    </source>
</evidence>
<feature type="transmembrane region" description="Helical" evidence="6">
    <location>
        <begin position="183"/>
        <end position="203"/>
    </location>
</feature>
<evidence type="ECO:0000256" key="5">
    <source>
        <dbReference type="ARBA" id="ARBA00023136"/>
    </source>
</evidence>
<keyword evidence="9" id="KW-1185">Reference proteome</keyword>
<name>A0ABU9UA55_9SPIR</name>
<keyword evidence="3 6" id="KW-0812">Transmembrane</keyword>
<evidence type="ECO:0000256" key="3">
    <source>
        <dbReference type="ARBA" id="ARBA00022692"/>
    </source>
</evidence>
<comment type="similarity">
    <text evidence="6">Belongs to the binding-protein-dependent transport system permease family.</text>
</comment>
<dbReference type="SUPFAM" id="SSF161098">
    <property type="entry name" value="MetI-like"/>
    <property type="match status" value="1"/>
</dbReference>
<feature type="domain" description="ABC transmembrane type-1" evidence="7">
    <location>
        <begin position="177"/>
        <end position="377"/>
    </location>
</feature>
<dbReference type="RefSeq" id="WP_420068977.1">
    <property type="nucleotide sequence ID" value="NZ_JBCHKQ010000001.1"/>
</dbReference>
<comment type="caution">
    <text evidence="8">The sequence shown here is derived from an EMBL/GenBank/DDBJ whole genome shotgun (WGS) entry which is preliminary data.</text>
</comment>
<comment type="subcellular location">
    <subcellularLocation>
        <location evidence="1 6">Cell membrane</location>
        <topology evidence="1 6">Multi-pass membrane protein</topology>
    </subcellularLocation>
</comment>
<accession>A0ABU9UA55</accession>
<feature type="transmembrane region" description="Helical" evidence="6">
    <location>
        <begin position="248"/>
        <end position="268"/>
    </location>
</feature>
<dbReference type="PANTHER" id="PTHR30177">
    <property type="entry name" value="GLYCINE BETAINE/L-PROLINE TRANSPORT SYSTEM PERMEASE PROTEIN PROW"/>
    <property type="match status" value="1"/>
</dbReference>
<reference evidence="8 9" key="1">
    <citation type="submission" date="2024-03" db="EMBL/GenBank/DDBJ databases">
        <title>Ignisphaera cupida sp. nov., a hyperthermophilic hydrolytic archaeon from a hot spring of Kamchatka, and proposal of Ignisphaeraceae fam. nov.</title>
        <authorList>
            <person name="Podosokorskaya O.A."/>
            <person name="Elcheninov A.G."/>
            <person name="Maltseva A.I."/>
            <person name="Zayulina K.S."/>
            <person name="Novikov A."/>
            <person name="Merkel A.Y."/>
        </authorList>
    </citation>
    <scope>NUCLEOTIDE SEQUENCE [LARGE SCALE GENOMIC DNA]</scope>
    <source>
        <strain evidence="8 9">38H-sp</strain>
    </source>
</reference>
<dbReference type="CDD" id="cd06261">
    <property type="entry name" value="TM_PBP2"/>
    <property type="match status" value="1"/>
</dbReference>
<dbReference type="EMBL" id="JBCHKQ010000001">
    <property type="protein sequence ID" value="MEM5947529.1"/>
    <property type="molecule type" value="Genomic_DNA"/>
</dbReference>
<feature type="transmembrane region" description="Helical" evidence="6">
    <location>
        <begin position="80"/>
        <end position="100"/>
    </location>
</feature>
<keyword evidence="4 6" id="KW-1133">Transmembrane helix</keyword>
<dbReference type="InterPro" id="IPR035906">
    <property type="entry name" value="MetI-like_sf"/>
</dbReference>
<evidence type="ECO:0000256" key="2">
    <source>
        <dbReference type="ARBA" id="ARBA00022448"/>
    </source>
</evidence>
<feature type="transmembrane region" description="Helical" evidence="6">
    <location>
        <begin position="350"/>
        <end position="368"/>
    </location>
</feature>
<keyword evidence="5 6" id="KW-0472">Membrane</keyword>
<feature type="transmembrane region" description="Helical" evidence="6">
    <location>
        <begin position="323"/>
        <end position="343"/>
    </location>
</feature>
<proteinExistence type="inferred from homology"/>
<dbReference type="InterPro" id="IPR051204">
    <property type="entry name" value="ABC_transp_perm/SBD"/>
</dbReference>
<dbReference type="PANTHER" id="PTHR30177:SF30">
    <property type="entry name" value="GLYCINE BETAINE UPTAKE SYSTEM PERMEASE PROTEIN YEHY"/>
    <property type="match status" value="1"/>
</dbReference>
<sequence length="386" mass="42384">MRNSYSIKEREFLLYATGGISALAGFILPVFMFSQNRVVNPYPIDTPFFIRTVYVFAALTSLMLCYPYKKQQVNIRLATIILVVLAQIPWIMLAIVNNTINPAPPARINPSLGFYFILLSVFLLSSSLFYRGYRLVRKTVFTFMLAGVFAVGFMGVFNNLGIVREYFSQSSVFLQAFFEHIRLAFGSTFFAITIGLPLGIAAYKKHGAKPWIMSITGGIQTIPSLALFGFLIPILAWLSYIFPVLRQIGIKGIGPAPAFIALTLYGLLPIVRNTTEGLTTVENSLLEAARGMGLSKKQLFLWVELPVAMPIVLAGIRTSSVQAVGLTTIAALIGAGGLGRFVFMGLGQSAYDLVGLGVFPIVSLAILTDKLWAFILRKTDRSSTND</sequence>
<feature type="transmembrane region" description="Helical" evidence="6">
    <location>
        <begin position="224"/>
        <end position="242"/>
    </location>
</feature>
<dbReference type="Pfam" id="PF00528">
    <property type="entry name" value="BPD_transp_1"/>
    <property type="match status" value="1"/>
</dbReference>
<evidence type="ECO:0000313" key="8">
    <source>
        <dbReference type="EMBL" id="MEM5947529.1"/>
    </source>
</evidence>
<evidence type="ECO:0000256" key="4">
    <source>
        <dbReference type="ARBA" id="ARBA00022989"/>
    </source>
</evidence>
<keyword evidence="2 6" id="KW-0813">Transport</keyword>
<evidence type="ECO:0000256" key="6">
    <source>
        <dbReference type="RuleBase" id="RU363032"/>
    </source>
</evidence>
<gene>
    <name evidence="8" type="ORF">WKV44_03125</name>
</gene>
<protein>
    <submittedName>
        <fullName evidence="8">ABC transporter permease</fullName>
    </submittedName>
</protein>
<evidence type="ECO:0000256" key="1">
    <source>
        <dbReference type="ARBA" id="ARBA00004651"/>
    </source>
</evidence>
<feature type="transmembrane region" description="Helical" evidence="6">
    <location>
        <begin position="12"/>
        <end position="33"/>
    </location>
</feature>
<feature type="transmembrane region" description="Helical" evidence="6">
    <location>
        <begin position="142"/>
        <end position="163"/>
    </location>
</feature>
<dbReference type="InterPro" id="IPR000515">
    <property type="entry name" value="MetI-like"/>
</dbReference>
<feature type="transmembrane region" description="Helical" evidence="6">
    <location>
        <begin position="48"/>
        <end position="68"/>
    </location>
</feature>
<organism evidence="8 9">
    <name type="scientific">Rarispira pelagica</name>
    <dbReference type="NCBI Taxonomy" id="3141764"/>
    <lineage>
        <taxon>Bacteria</taxon>
        <taxon>Pseudomonadati</taxon>
        <taxon>Spirochaetota</taxon>
        <taxon>Spirochaetia</taxon>
        <taxon>Winmispirales</taxon>
        <taxon>Winmispiraceae</taxon>
        <taxon>Rarispira</taxon>
    </lineage>
</organism>
<feature type="transmembrane region" description="Helical" evidence="6">
    <location>
        <begin position="112"/>
        <end position="130"/>
    </location>
</feature>
<dbReference type="Gene3D" id="1.10.3720.10">
    <property type="entry name" value="MetI-like"/>
    <property type="match status" value="1"/>
</dbReference>
<dbReference type="PROSITE" id="PS50928">
    <property type="entry name" value="ABC_TM1"/>
    <property type="match status" value="1"/>
</dbReference>